<evidence type="ECO:0000256" key="9">
    <source>
        <dbReference type="SAM" id="Phobius"/>
    </source>
</evidence>
<keyword evidence="7 9" id="KW-0472">Membrane</keyword>
<gene>
    <name evidence="10" type="ORF">TJEJU_2060</name>
</gene>
<accession>A0A238U994</accession>
<feature type="transmembrane region" description="Helical" evidence="9">
    <location>
        <begin position="43"/>
        <end position="62"/>
    </location>
</feature>
<dbReference type="PANTHER" id="PTHR33281">
    <property type="entry name" value="UPF0187 PROTEIN YNEE"/>
    <property type="match status" value="1"/>
</dbReference>
<keyword evidence="6" id="KW-0406">Ion transport</keyword>
<feature type="transmembrane region" description="Helical" evidence="9">
    <location>
        <begin position="279"/>
        <end position="303"/>
    </location>
</feature>
<feature type="transmembrane region" description="Helical" evidence="9">
    <location>
        <begin position="20"/>
        <end position="37"/>
    </location>
</feature>
<reference evidence="10 11" key="1">
    <citation type="submission" date="2017-07" db="EMBL/GenBank/DDBJ databases">
        <authorList>
            <person name="Sun Z.S."/>
            <person name="Albrecht U."/>
            <person name="Echele G."/>
            <person name="Lee C.C."/>
        </authorList>
    </citation>
    <scope>NUCLEOTIDE SEQUENCE [LARGE SCALE GENOMIC DNA]</scope>
    <source>
        <strain evidence="11">type strain: KCTC 22618</strain>
    </source>
</reference>
<evidence type="ECO:0000256" key="5">
    <source>
        <dbReference type="ARBA" id="ARBA00022989"/>
    </source>
</evidence>
<evidence type="ECO:0000313" key="10">
    <source>
        <dbReference type="EMBL" id="SNR15763.1"/>
    </source>
</evidence>
<organism evidence="10 11">
    <name type="scientific">Tenacibaculum jejuense</name>
    <dbReference type="NCBI Taxonomy" id="584609"/>
    <lineage>
        <taxon>Bacteria</taxon>
        <taxon>Pseudomonadati</taxon>
        <taxon>Bacteroidota</taxon>
        <taxon>Flavobacteriia</taxon>
        <taxon>Flavobacteriales</taxon>
        <taxon>Flavobacteriaceae</taxon>
        <taxon>Tenacibaculum</taxon>
    </lineage>
</organism>
<evidence type="ECO:0000256" key="8">
    <source>
        <dbReference type="ARBA" id="ARBA00034708"/>
    </source>
</evidence>
<dbReference type="RefSeq" id="WP_095071771.1">
    <property type="nucleotide sequence ID" value="NZ_LT899436.1"/>
</dbReference>
<evidence type="ECO:0000313" key="11">
    <source>
        <dbReference type="Proteomes" id="UP000215214"/>
    </source>
</evidence>
<dbReference type="Proteomes" id="UP000215214">
    <property type="component" value="Chromosome TJEJU"/>
</dbReference>
<comment type="subcellular location">
    <subcellularLocation>
        <location evidence="1">Cell membrane</location>
        <topology evidence="1">Multi-pass membrane protein</topology>
    </subcellularLocation>
</comment>
<comment type="similarity">
    <text evidence="8">Belongs to the anion channel-forming bestrophin (TC 1.A.46) family.</text>
</comment>
<keyword evidence="11" id="KW-1185">Reference proteome</keyword>
<keyword evidence="3" id="KW-1003">Cell membrane</keyword>
<dbReference type="InterPro" id="IPR044669">
    <property type="entry name" value="YneE/VCCN1/2-like"/>
</dbReference>
<evidence type="ECO:0000256" key="6">
    <source>
        <dbReference type="ARBA" id="ARBA00023065"/>
    </source>
</evidence>
<proteinExistence type="inferred from homology"/>
<keyword evidence="4 9" id="KW-0812">Transmembrane</keyword>
<keyword evidence="2" id="KW-0813">Transport</keyword>
<name>A0A238U994_9FLAO</name>
<evidence type="ECO:0000256" key="7">
    <source>
        <dbReference type="ARBA" id="ARBA00023136"/>
    </source>
</evidence>
<dbReference type="EMBL" id="LT899436">
    <property type="protein sequence ID" value="SNR15763.1"/>
    <property type="molecule type" value="Genomic_DNA"/>
</dbReference>
<dbReference type="KEGG" id="tje:TJEJU_2060"/>
<evidence type="ECO:0000256" key="1">
    <source>
        <dbReference type="ARBA" id="ARBA00004651"/>
    </source>
</evidence>
<dbReference type="GO" id="GO:0005886">
    <property type="term" value="C:plasma membrane"/>
    <property type="evidence" value="ECO:0007669"/>
    <property type="project" value="UniProtKB-SubCell"/>
</dbReference>
<sequence>MYTKKNYSIRRMLSWTRRYIYIFALLATIPVILYEVLNWKWLHLPWLPIGLIGTALAFIIGFKNNASYGRLWEARKIYGGIVNASRLFATMVNDFITNEYAVKDKTDEEFFKIKKELILRHVAWMTALRHALRVKKAWETTSSNRSDKEVMKKMHIQEYAYSLEDELQGYLSEEEKQIVLSMTNKQTSVLNLQSKHIKELKFQGLIDNFRHMEFKDMIGELFTLQGKAERIKNFPYPRQFATLNLFFAWIFVTLLPFGLMTEFEKIGQTLLKTESTGLLFSFMADNFIWLTIPFSIIISWIFFTMERIGDVSENPFEGIANDVPITTISRGIEIDIREMIGDDKNEIPKPHPEYVNTQM</sequence>
<dbReference type="AlphaFoldDB" id="A0A238U994"/>
<evidence type="ECO:0000256" key="2">
    <source>
        <dbReference type="ARBA" id="ARBA00022448"/>
    </source>
</evidence>
<dbReference type="PANTHER" id="PTHR33281:SF19">
    <property type="entry name" value="VOLTAGE-DEPENDENT ANION CHANNEL-FORMING PROTEIN YNEE"/>
    <property type="match status" value="1"/>
</dbReference>
<dbReference type="Pfam" id="PF25539">
    <property type="entry name" value="Bestrophin_2"/>
    <property type="match status" value="2"/>
</dbReference>
<protein>
    <submittedName>
        <fullName evidence="10">Uncharacterized protein</fullName>
    </submittedName>
</protein>
<keyword evidence="5 9" id="KW-1133">Transmembrane helix</keyword>
<evidence type="ECO:0000256" key="4">
    <source>
        <dbReference type="ARBA" id="ARBA00022692"/>
    </source>
</evidence>
<feature type="transmembrane region" description="Helical" evidence="9">
    <location>
        <begin position="240"/>
        <end position="259"/>
    </location>
</feature>
<dbReference type="GO" id="GO:0005254">
    <property type="term" value="F:chloride channel activity"/>
    <property type="evidence" value="ECO:0007669"/>
    <property type="project" value="InterPro"/>
</dbReference>
<dbReference type="OrthoDB" id="445589at2"/>
<evidence type="ECO:0000256" key="3">
    <source>
        <dbReference type="ARBA" id="ARBA00022475"/>
    </source>
</evidence>